<feature type="transmembrane region" description="Helical" evidence="2">
    <location>
        <begin position="39"/>
        <end position="61"/>
    </location>
</feature>
<keyword evidence="2" id="KW-0812">Transmembrane</keyword>
<keyword evidence="4" id="KW-1185">Reference proteome</keyword>
<keyword evidence="2" id="KW-0472">Membrane</keyword>
<evidence type="ECO:0000313" key="4">
    <source>
        <dbReference type="Proteomes" id="UP001434883"/>
    </source>
</evidence>
<name>A0ABV0S9B6_9TELE</name>
<comment type="caution">
    <text evidence="3">The sequence shown here is derived from an EMBL/GenBank/DDBJ whole genome shotgun (WGS) entry which is preliminary data.</text>
</comment>
<keyword evidence="1" id="KW-0175">Coiled coil</keyword>
<evidence type="ECO:0000256" key="1">
    <source>
        <dbReference type="SAM" id="Coils"/>
    </source>
</evidence>
<organism evidence="3 4">
    <name type="scientific">Xenoophorus captivus</name>
    <dbReference type="NCBI Taxonomy" id="1517983"/>
    <lineage>
        <taxon>Eukaryota</taxon>
        <taxon>Metazoa</taxon>
        <taxon>Chordata</taxon>
        <taxon>Craniata</taxon>
        <taxon>Vertebrata</taxon>
        <taxon>Euteleostomi</taxon>
        <taxon>Actinopterygii</taxon>
        <taxon>Neopterygii</taxon>
        <taxon>Teleostei</taxon>
        <taxon>Neoteleostei</taxon>
        <taxon>Acanthomorphata</taxon>
        <taxon>Ovalentaria</taxon>
        <taxon>Atherinomorphae</taxon>
        <taxon>Cyprinodontiformes</taxon>
        <taxon>Goodeidae</taxon>
        <taxon>Xenoophorus</taxon>
    </lineage>
</organism>
<feature type="coiled-coil region" evidence="1">
    <location>
        <begin position="2"/>
        <end position="36"/>
    </location>
</feature>
<gene>
    <name evidence="3" type="ORF">XENOCAPTIV_026607</name>
</gene>
<proteinExistence type="predicted"/>
<keyword evidence="2" id="KW-1133">Transmembrane helix</keyword>
<sequence length="125" mass="14644">MLRKAEMERGALDVKLKHARNQVDVEIRRRQKAEADCEMLVWSVNANLCFMVFLQAAFNFLHLRFKYTGSIISSPEKISCAMCVLDYYVTQYVLCVVELGFFQHQDGTTQETRKKGMFCYAFLFY</sequence>
<accession>A0ABV0S9B6</accession>
<dbReference type="Proteomes" id="UP001434883">
    <property type="component" value="Unassembled WGS sequence"/>
</dbReference>
<evidence type="ECO:0000313" key="3">
    <source>
        <dbReference type="EMBL" id="MEQ2217174.1"/>
    </source>
</evidence>
<dbReference type="EMBL" id="JAHRIN010075687">
    <property type="protein sequence ID" value="MEQ2217174.1"/>
    <property type="molecule type" value="Genomic_DNA"/>
</dbReference>
<evidence type="ECO:0000256" key="2">
    <source>
        <dbReference type="SAM" id="Phobius"/>
    </source>
</evidence>
<protein>
    <submittedName>
        <fullName evidence="3">Uncharacterized protein</fullName>
    </submittedName>
</protein>
<reference evidence="3 4" key="1">
    <citation type="submission" date="2021-06" db="EMBL/GenBank/DDBJ databases">
        <authorList>
            <person name="Palmer J.M."/>
        </authorList>
    </citation>
    <scope>NUCLEOTIDE SEQUENCE [LARGE SCALE GENOMIC DNA]</scope>
    <source>
        <strain evidence="3 4">XC_2019</strain>
        <tissue evidence="3">Muscle</tissue>
    </source>
</reference>